<organism evidence="2 3">
    <name type="scientific">Novosphingobium chloroacetimidivorans</name>
    <dbReference type="NCBI Taxonomy" id="1428314"/>
    <lineage>
        <taxon>Bacteria</taxon>
        <taxon>Pseudomonadati</taxon>
        <taxon>Pseudomonadota</taxon>
        <taxon>Alphaproteobacteria</taxon>
        <taxon>Sphingomonadales</taxon>
        <taxon>Sphingomonadaceae</taxon>
        <taxon>Novosphingobium</taxon>
    </lineage>
</organism>
<keyword evidence="3" id="KW-1185">Reference proteome</keyword>
<accession>A0A7W7NZ05</accession>
<dbReference type="Proteomes" id="UP000555448">
    <property type="component" value="Unassembled WGS sequence"/>
</dbReference>
<dbReference type="InterPro" id="IPR009057">
    <property type="entry name" value="Homeodomain-like_sf"/>
</dbReference>
<evidence type="ECO:0000313" key="2">
    <source>
        <dbReference type="EMBL" id="MBB4861109.1"/>
    </source>
</evidence>
<dbReference type="AlphaFoldDB" id="A0A7W7NZ05"/>
<feature type="region of interest" description="Disordered" evidence="1">
    <location>
        <begin position="98"/>
        <end position="134"/>
    </location>
</feature>
<protein>
    <submittedName>
        <fullName evidence="2">Transposase</fullName>
    </submittedName>
</protein>
<dbReference type="RefSeq" id="WP_221420167.1">
    <property type="nucleotide sequence ID" value="NZ_JACHLR010000060.1"/>
</dbReference>
<feature type="compositionally biased region" description="Basic and acidic residues" evidence="1">
    <location>
        <begin position="117"/>
        <end position="132"/>
    </location>
</feature>
<proteinExistence type="predicted"/>
<evidence type="ECO:0000313" key="3">
    <source>
        <dbReference type="Proteomes" id="UP000555448"/>
    </source>
</evidence>
<gene>
    <name evidence="2" type="ORF">HNO88_004463</name>
</gene>
<sequence length="154" mass="17150">MPVRQAAPTFGVSIADIYKALIRRRMTGDAGINPHRGHAPRKLSGAQELALTAHIRSQPGITLGQAQPWLLAEYDVALSTGAIWNAARRLGSRLKKDLRAAEHDPHPQPGGLCPENMVHEDRQGRRPHEGPRRLARRLSVIMHAMLRDGTFFHR</sequence>
<comment type="caution">
    <text evidence="2">The sequence shown here is derived from an EMBL/GenBank/DDBJ whole genome shotgun (WGS) entry which is preliminary data.</text>
</comment>
<evidence type="ECO:0000256" key="1">
    <source>
        <dbReference type="SAM" id="MobiDB-lite"/>
    </source>
</evidence>
<dbReference type="EMBL" id="JACHLR010000060">
    <property type="protein sequence ID" value="MBB4861109.1"/>
    <property type="molecule type" value="Genomic_DNA"/>
</dbReference>
<dbReference type="SUPFAM" id="SSF46689">
    <property type="entry name" value="Homeodomain-like"/>
    <property type="match status" value="1"/>
</dbReference>
<reference evidence="2 3" key="1">
    <citation type="submission" date="2020-08" db="EMBL/GenBank/DDBJ databases">
        <title>Functional genomics of gut bacteria from endangered species of beetles.</title>
        <authorList>
            <person name="Carlos-Shanley C."/>
        </authorList>
    </citation>
    <scope>NUCLEOTIDE SEQUENCE [LARGE SCALE GENOMIC DNA]</scope>
    <source>
        <strain evidence="2 3">S00245</strain>
    </source>
</reference>
<name>A0A7W7NZ05_9SPHN</name>